<organism evidence="1 2">
    <name type="scientific">Pontibacillus marinus BH030004 = DSM 16465</name>
    <dbReference type="NCBI Taxonomy" id="1385511"/>
    <lineage>
        <taxon>Bacteria</taxon>
        <taxon>Bacillati</taxon>
        <taxon>Bacillota</taxon>
        <taxon>Bacilli</taxon>
        <taxon>Bacillales</taxon>
        <taxon>Bacillaceae</taxon>
        <taxon>Pontibacillus</taxon>
    </lineage>
</organism>
<dbReference type="AlphaFoldDB" id="A0A0A5I6T2"/>
<comment type="caution">
    <text evidence="1">The sequence shown here is derived from an EMBL/GenBank/DDBJ whole genome shotgun (WGS) entry which is preliminary data.</text>
</comment>
<dbReference type="Proteomes" id="UP000030403">
    <property type="component" value="Unassembled WGS sequence"/>
</dbReference>
<dbReference type="RefSeq" id="WP_027445769.1">
    <property type="nucleotide sequence ID" value="NZ_AULJ01000013.1"/>
</dbReference>
<dbReference type="STRING" id="1385511.GCA_000425225_01426"/>
<dbReference type="OrthoDB" id="1798833at2"/>
<sequence length="311" mass="36973">MYYSIEQICKRLHKNERQIRYMVNQGRLTPVNPDTYRRDGGYRFSQEEIERVEQMLELPGLSVKEAAQELEITPQYLLQFVSNGELESEVKWIGQKKRRYFQKEEIKRFKKFLNEDRQTNRIGEYGRRVKLISREVRIFEECLYDGNESRVVSLEPLKIMTNRGEIIQLGDIDVESASWPEKPYIRQKGYTEFEIPIPRHPQHPVYKILYKLIEDLGDSNIQIYETSFGDYFVRCRLGSIPATNEEYKLLLKYLSNGEITYENGRVHLESNEITKTITIPKDLWQDIEQISENENESIHQTVTKALRNYLN</sequence>
<evidence type="ECO:0000313" key="1">
    <source>
        <dbReference type="EMBL" id="KGX91522.1"/>
    </source>
</evidence>
<dbReference type="Gene3D" id="1.10.1660.10">
    <property type="match status" value="2"/>
</dbReference>
<proteinExistence type="predicted"/>
<protein>
    <submittedName>
        <fullName evidence="1">Uncharacterized protein</fullName>
    </submittedName>
</protein>
<dbReference type="InterPro" id="IPR009061">
    <property type="entry name" value="DNA-bd_dom_put_sf"/>
</dbReference>
<keyword evidence="2" id="KW-1185">Reference proteome</keyword>
<gene>
    <name evidence="1" type="ORF">N783_07645</name>
</gene>
<name>A0A0A5I6T2_9BACI</name>
<dbReference type="SUPFAM" id="SSF46955">
    <property type="entry name" value="Putative DNA-binding domain"/>
    <property type="match status" value="1"/>
</dbReference>
<reference evidence="1 2" key="1">
    <citation type="submission" date="2013-08" db="EMBL/GenBank/DDBJ databases">
        <authorList>
            <person name="Huang J."/>
            <person name="Wang G."/>
        </authorList>
    </citation>
    <scope>NUCLEOTIDE SEQUENCE [LARGE SCALE GENOMIC DNA]</scope>
    <source>
        <strain evidence="1 2">BH030004</strain>
    </source>
</reference>
<evidence type="ECO:0000313" key="2">
    <source>
        <dbReference type="Proteomes" id="UP000030403"/>
    </source>
</evidence>
<accession>A0A0A5I6T2</accession>
<dbReference type="EMBL" id="AVPF01000002">
    <property type="protein sequence ID" value="KGX91522.1"/>
    <property type="molecule type" value="Genomic_DNA"/>
</dbReference>
<dbReference type="eggNOG" id="ENOG5033Y12">
    <property type="taxonomic scope" value="Bacteria"/>
</dbReference>